<organism evidence="4 5">
    <name type="scientific">Pseudomonas parafulva</name>
    <dbReference type="NCBI Taxonomy" id="157782"/>
    <lineage>
        <taxon>Bacteria</taxon>
        <taxon>Pseudomonadati</taxon>
        <taxon>Pseudomonadota</taxon>
        <taxon>Gammaproteobacteria</taxon>
        <taxon>Pseudomonadales</taxon>
        <taxon>Pseudomonadaceae</taxon>
        <taxon>Pseudomonas</taxon>
    </lineage>
</organism>
<feature type="compositionally biased region" description="Basic and acidic residues" evidence="2">
    <location>
        <begin position="548"/>
        <end position="564"/>
    </location>
</feature>
<evidence type="ECO:0000256" key="2">
    <source>
        <dbReference type="SAM" id="MobiDB-lite"/>
    </source>
</evidence>
<dbReference type="Gene3D" id="1.10.443.10">
    <property type="entry name" value="Intergrase catalytic core"/>
    <property type="match status" value="1"/>
</dbReference>
<reference evidence="4 5" key="1">
    <citation type="submission" date="2017-02" db="EMBL/GenBank/DDBJ databases">
        <authorList>
            <person name="Guo L."/>
        </authorList>
    </citation>
    <scope>NUCLEOTIDE SEQUENCE [LARGE SCALE GENOMIC DNA]</scope>
    <source>
        <strain evidence="4 5">PRS09-11288</strain>
    </source>
</reference>
<evidence type="ECO:0000313" key="4">
    <source>
        <dbReference type="EMBL" id="AQW70420.1"/>
    </source>
</evidence>
<name>A0ABN4Y0I0_9PSED</name>
<accession>A0ABN4Y0I0</accession>
<dbReference type="CDD" id="cd00397">
    <property type="entry name" value="DNA_BRE_C"/>
    <property type="match status" value="1"/>
</dbReference>
<keyword evidence="5" id="KW-1185">Reference proteome</keyword>
<dbReference type="Pfam" id="PF00589">
    <property type="entry name" value="Phage_integrase"/>
    <property type="match status" value="1"/>
</dbReference>
<evidence type="ECO:0000259" key="3">
    <source>
        <dbReference type="PROSITE" id="PS51898"/>
    </source>
</evidence>
<protein>
    <recommendedName>
        <fullName evidence="3">Tyr recombinase domain-containing protein</fullName>
    </recommendedName>
</protein>
<dbReference type="EMBL" id="CP019952">
    <property type="protein sequence ID" value="AQW70420.1"/>
    <property type="molecule type" value="Genomic_DNA"/>
</dbReference>
<keyword evidence="1" id="KW-0233">DNA recombination</keyword>
<evidence type="ECO:0000256" key="1">
    <source>
        <dbReference type="ARBA" id="ARBA00023172"/>
    </source>
</evidence>
<gene>
    <name evidence="4" type="ORF">B2J77_20395</name>
</gene>
<dbReference type="SUPFAM" id="SSF56349">
    <property type="entry name" value="DNA breaking-rejoining enzymes"/>
    <property type="match status" value="1"/>
</dbReference>
<dbReference type="PROSITE" id="PS51898">
    <property type="entry name" value="TYR_RECOMBINASE"/>
    <property type="match status" value="1"/>
</dbReference>
<evidence type="ECO:0000313" key="5">
    <source>
        <dbReference type="Proteomes" id="UP000191010"/>
    </source>
</evidence>
<feature type="region of interest" description="Disordered" evidence="2">
    <location>
        <begin position="534"/>
        <end position="565"/>
    </location>
</feature>
<dbReference type="RefSeq" id="WP_078479312.1">
    <property type="nucleotide sequence ID" value="NZ_CP019952.1"/>
</dbReference>
<proteinExistence type="predicted"/>
<dbReference type="InterPro" id="IPR013762">
    <property type="entry name" value="Integrase-like_cat_sf"/>
</dbReference>
<dbReference type="InterPro" id="IPR011010">
    <property type="entry name" value="DNA_brk_join_enz"/>
</dbReference>
<sequence>MEQFSFASLLMFSEFRSTVSRIQAFLSEEAQPDWDQEALNFLAYLKSLKVSQLSLFLHGEWDFNADYPNASRYVRGSKLQINFTRHENIPDLAILELKAAFIVYWKALSAVPDDDNPMKVNQPLSKPNTVISIFESGLRFLDKLYAVAADELGKEHVEIGMASLVSLPAHFYATAARTYDYVFDENLLKFFKVLHSVHLEQNVFGSPLPRVDLTTLEWKMLGGTLRPESEKVKKKQVLENKVFEISSLKASFAIVDFLEAMGGEVVDKASLKRKIEKGYHEADNHGVNPLKFNIYTRSRLAAKGFSHDQIMDVLGDSAAASMGNYLLYNARTALNKYKDETGSGFGDEFRKYLSSVCYACHYIIGQYTGMRPSELAELLTDSCVQFDGRFWLLRSAVTKHEENLVELFDDFWIAIPIVRDAVRVCAWMKKFKNNDYVYSSMDTVPWGEKSVSLSRSGVQHTIDGFFQKNLPPEVHAKLDFNPYMLRHTLAHQLYRADLGLPFISHQLKHFGEIVGVSRSERYSKTTLSYGELADKMASGGGRGSQAESLRHQAEKESNQHRFDPDGNYAGVNAQAHKERLQRVFQGYMAAGYTKDEIFEAMTKQHIAVISVGQGFCYGGKSEEFDSSIPCVGSLRCNPNRCKNAIVSKANAPSWREVYYQNKALLGNPDFAYNHVQIKAAMEEAYGVLQLLGEEL</sequence>
<dbReference type="Proteomes" id="UP000191010">
    <property type="component" value="Chromosome"/>
</dbReference>
<feature type="domain" description="Tyr recombinase" evidence="3">
    <location>
        <begin position="333"/>
        <end position="537"/>
    </location>
</feature>
<dbReference type="InterPro" id="IPR002104">
    <property type="entry name" value="Integrase_catalytic"/>
</dbReference>